<feature type="transmembrane region" description="Helical" evidence="7">
    <location>
        <begin position="169"/>
        <end position="184"/>
    </location>
</feature>
<proteinExistence type="inferred from homology"/>
<evidence type="ECO:0000256" key="5">
    <source>
        <dbReference type="ARBA" id="ARBA00022989"/>
    </source>
</evidence>
<dbReference type="PANTHER" id="PTHR43663">
    <property type="entry name" value="CHROMATE TRANSPORT PROTEIN-RELATED"/>
    <property type="match status" value="1"/>
</dbReference>
<keyword evidence="3" id="KW-1003">Cell membrane</keyword>
<evidence type="ECO:0000256" key="1">
    <source>
        <dbReference type="ARBA" id="ARBA00004651"/>
    </source>
</evidence>
<dbReference type="InterPro" id="IPR003370">
    <property type="entry name" value="Chromate_transpt"/>
</dbReference>
<comment type="similarity">
    <text evidence="2">Belongs to the chromate ion transporter (CHR) (TC 2.A.51) family.</text>
</comment>
<keyword evidence="4 7" id="KW-0812">Transmembrane</keyword>
<accession>A0A2U3KWV0</accession>
<sequence>MNINMNIIESIFLAFSKLWIVIFGGGYAMLPLLQTEMQTHHWLSTSQLTDSIAVSAMAPGPIATNTAAIVGFKIAGVWGAVVASLAITVPSLLLILLVGKLLAKFQEHPNFKAAFYGLRPAIVGVIIFAAINFAVSNNIIGGPDILDIKSTILMGVAFMVLIRTKLHPMYLIVTAALIGIVFAML</sequence>
<keyword evidence="6 7" id="KW-0472">Membrane</keyword>
<evidence type="ECO:0000256" key="6">
    <source>
        <dbReference type="ARBA" id="ARBA00023136"/>
    </source>
</evidence>
<dbReference type="AlphaFoldDB" id="A0A2U3KWV0"/>
<evidence type="ECO:0000256" key="3">
    <source>
        <dbReference type="ARBA" id="ARBA00022475"/>
    </source>
</evidence>
<dbReference type="InterPro" id="IPR052518">
    <property type="entry name" value="CHR_Transporter"/>
</dbReference>
<dbReference type="Proteomes" id="UP000238916">
    <property type="component" value="Unassembled WGS sequence"/>
</dbReference>
<reference evidence="9" key="1">
    <citation type="submission" date="2018-02" db="EMBL/GenBank/DDBJ databases">
        <authorList>
            <person name="Hausmann B."/>
        </authorList>
    </citation>
    <scope>NUCLEOTIDE SEQUENCE [LARGE SCALE GENOMIC DNA]</scope>
    <source>
        <strain evidence="9">Peat soil MAG SbF1</strain>
    </source>
</reference>
<feature type="transmembrane region" description="Helical" evidence="7">
    <location>
        <begin position="77"/>
        <end position="102"/>
    </location>
</feature>
<feature type="transmembrane region" description="Helical" evidence="7">
    <location>
        <begin position="114"/>
        <end position="133"/>
    </location>
</feature>
<name>A0A2U3KWV0_9FIRM</name>
<dbReference type="PANTHER" id="PTHR43663:SF1">
    <property type="entry name" value="CHROMATE TRANSPORTER"/>
    <property type="match status" value="1"/>
</dbReference>
<keyword evidence="5 7" id="KW-1133">Transmembrane helix</keyword>
<evidence type="ECO:0000256" key="4">
    <source>
        <dbReference type="ARBA" id="ARBA00022692"/>
    </source>
</evidence>
<comment type="subcellular location">
    <subcellularLocation>
        <location evidence="1">Cell membrane</location>
        <topology evidence="1">Multi-pass membrane protein</topology>
    </subcellularLocation>
</comment>
<evidence type="ECO:0000256" key="7">
    <source>
        <dbReference type="SAM" id="Phobius"/>
    </source>
</evidence>
<dbReference type="GO" id="GO:0015109">
    <property type="term" value="F:chromate transmembrane transporter activity"/>
    <property type="evidence" value="ECO:0007669"/>
    <property type="project" value="InterPro"/>
</dbReference>
<evidence type="ECO:0000313" key="8">
    <source>
        <dbReference type="EMBL" id="SPF44131.1"/>
    </source>
</evidence>
<gene>
    <name evidence="8" type="ORF">SBF1_3040010</name>
</gene>
<organism evidence="8 9">
    <name type="scientific">Candidatus Desulfosporosinus infrequens</name>
    <dbReference type="NCBI Taxonomy" id="2043169"/>
    <lineage>
        <taxon>Bacteria</taxon>
        <taxon>Bacillati</taxon>
        <taxon>Bacillota</taxon>
        <taxon>Clostridia</taxon>
        <taxon>Eubacteriales</taxon>
        <taxon>Desulfitobacteriaceae</taxon>
        <taxon>Desulfosporosinus</taxon>
    </lineage>
</organism>
<evidence type="ECO:0000313" key="9">
    <source>
        <dbReference type="Proteomes" id="UP000238916"/>
    </source>
</evidence>
<dbReference type="Pfam" id="PF02417">
    <property type="entry name" value="Chromate_transp"/>
    <property type="match status" value="1"/>
</dbReference>
<evidence type="ECO:0000256" key="2">
    <source>
        <dbReference type="ARBA" id="ARBA00005262"/>
    </source>
</evidence>
<dbReference type="GO" id="GO:0005886">
    <property type="term" value="C:plasma membrane"/>
    <property type="evidence" value="ECO:0007669"/>
    <property type="project" value="UniProtKB-SubCell"/>
</dbReference>
<protein>
    <submittedName>
        <fullName evidence="8">Chromate transport protein ChrA</fullName>
    </submittedName>
</protein>
<dbReference type="EMBL" id="OMOF01000229">
    <property type="protein sequence ID" value="SPF44131.1"/>
    <property type="molecule type" value="Genomic_DNA"/>
</dbReference>
<feature type="transmembrane region" description="Helical" evidence="7">
    <location>
        <begin position="12"/>
        <end position="33"/>
    </location>
</feature>